<dbReference type="Pfam" id="PF01551">
    <property type="entry name" value="Peptidase_M23"/>
    <property type="match status" value="1"/>
</dbReference>
<feature type="compositionally biased region" description="Polar residues" evidence="1">
    <location>
        <begin position="231"/>
        <end position="258"/>
    </location>
</feature>
<feature type="domain" description="LysM" evidence="2">
    <location>
        <begin position="428"/>
        <end position="472"/>
    </location>
</feature>
<dbReference type="EMBL" id="JACJSK010000046">
    <property type="protein sequence ID" value="MBD2546756.1"/>
    <property type="molecule type" value="Genomic_DNA"/>
</dbReference>
<protein>
    <submittedName>
        <fullName evidence="3">Peptidoglycan DD-metalloendopeptidase family protein</fullName>
    </submittedName>
</protein>
<evidence type="ECO:0000256" key="1">
    <source>
        <dbReference type="SAM" id="MobiDB-lite"/>
    </source>
</evidence>
<feature type="region of interest" description="Disordered" evidence="1">
    <location>
        <begin position="654"/>
        <end position="716"/>
    </location>
</feature>
<dbReference type="SUPFAM" id="SSF51261">
    <property type="entry name" value="Duplicated hybrid motif"/>
    <property type="match status" value="1"/>
</dbReference>
<dbReference type="Gene3D" id="2.70.70.10">
    <property type="entry name" value="Glucose Permease (Domain IIA)"/>
    <property type="match status" value="1"/>
</dbReference>
<dbReference type="InterPro" id="IPR016047">
    <property type="entry name" value="M23ase_b-sheet_dom"/>
</dbReference>
<organism evidence="3 4">
    <name type="scientific">Planktothricoides raciborskii FACHB-1370</name>
    <dbReference type="NCBI Taxonomy" id="2949576"/>
    <lineage>
        <taxon>Bacteria</taxon>
        <taxon>Bacillati</taxon>
        <taxon>Cyanobacteriota</taxon>
        <taxon>Cyanophyceae</taxon>
        <taxon>Oscillatoriophycideae</taxon>
        <taxon>Oscillatoriales</taxon>
        <taxon>Oscillatoriaceae</taxon>
        <taxon>Planktothricoides</taxon>
    </lineage>
</organism>
<proteinExistence type="predicted"/>
<feature type="region of interest" description="Disordered" evidence="1">
    <location>
        <begin position="316"/>
        <end position="342"/>
    </location>
</feature>
<feature type="compositionally biased region" description="Low complexity" evidence="1">
    <location>
        <begin position="325"/>
        <end position="342"/>
    </location>
</feature>
<dbReference type="RefSeq" id="WP_190880060.1">
    <property type="nucleotide sequence ID" value="NZ_JACJSK010000046.1"/>
</dbReference>
<dbReference type="Gene3D" id="3.10.350.10">
    <property type="entry name" value="LysM domain"/>
    <property type="match status" value="1"/>
</dbReference>
<dbReference type="PANTHER" id="PTHR21666:SF270">
    <property type="entry name" value="MUREIN HYDROLASE ACTIVATOR ENVC"/>
    <property type="match status" value="1"/>
</dbReference>
<dbReference type="SMART" id="SM00257">
    <property type="entry name" value="LysM"/>
    <property type="match status" value="1"/>
</dbReference>
<feature type="region of interest" description="Disordered" evidence="1">
    <location>
        <begin position="212"/>
        <end position="258"/>
    </location>
</feature>
<name>A0ABR8EJE9_9CYAN</name>
<dbReference type="InterPro" id="IPR011055">
    <property type="entry name" value="Dup_hybrid_motif"/>
</dbReference>
<feature type="compositionally biased region" description="Polar residues" evidence="1">
    <location>
        <begin position="612"/>
        <end position="633"/>
    </location>
</feature>
<gene>
    <name evidence="3" type="ORF">H6G72_23560</name>
</gene>
<dbReference type="Proteomes" id="UP000641954">
    <property type="component" value="Unassembled WGS sequence"/>
</dbReference>
<evidence type="ECO:0000259" key="2">
    <source>
        <dbReference type="PROSITE" id="PS51782"/>
    </source>
</evidence>
<dbReference type="CDD" id="cd12797">
    <property type="entry name" value="M23_peptidase"/>
    <property type="match status" value="1"/>
</dbReference>
<feature type="compositionally biased region" description="Polar residues" evidence="1">
    <location>
        <begin position="665"/>
        <end position="685"/>
    </location>
</feature>
<dbReference type="Pfam" id="PF01476">
    <property type="entry name" value="LysM"/>
    <property type="match status" value="1"/>
</dbReference>
<reference evidence="3 4" key="1">
    <citation type="journal article" date="2020" name="ISME J.">
        <title>Comparative genomics reveals insights into cyanobacterial evolution and habitat adaptation.</title>
        <authorList>
            <person name="Chen M.Y."/>
            <person name="Teng W.K."/>
            <person name="Zhao L."/>
            <person name="Hu C.X."/>
            <person name="Zhou Y.K."/>
            <person name="Han B.P."/>
            <person name="Song L.R."/>
            <person name="Shu W.S."/>
        </authorList>
    </citation>
    <scope>NUCLEOTIDE SEQUENCE [LARGE SCALE GENOMIC DNA]</scope>
    <source>
        <strain evidence="3 4">FACHB-1370</strain>
    </source>
</reference>
<dbReference type="InterPro" id="IPR036779">
    <property type="entry name" value="LysM_dom_sf"/>
</dbReference>
<feature type="compositionally biased region" description="Polar residues" evidence="1">
    <location>
        <begin position="212"/>
        <end position="223"/>
    </location>
</feature>
<dbReference type="InterPro" id="IPR050570">
    <property type="entry name" value="Cell_wall_metabolism_enzyme"/>
</dbReference>
<sequence>MKGAFEDNMKPVPSCAAGSDAVAGQTRQALTEVNRSKACTSAAMLGLAISMGASNMLVPQQSEAAVTNHIPASDRGNWLTTSPQPDLSSDLDIADTLPRHDSEISLSGSEDSLAQDLSENTNQLVIAENQGISLNVRETGAIPDGDTQGEIAETDEPESLTENLSAIHPGVPMATEIGKPQPSFVVTPGASSQPEYFFSATQPSTHSLAVSLPSPNQWSSQSLEVGGSEATLPNSAPASTRTIIPGSPSYTAHQSAPTENQEMLMEVANPLVTNYQNVGATDVELNPRLDSPQVGIESSNPVPANDLSGQTEALWHPQGSASAPVESISETSETSETSVAAAELEVTSDSEATVSTDSEIQEMNSVVSSDVASATPKRDLPLTVKPAQFQFTAQPLPLEATPESSVVASPDLTNTVVISPTAVSSASRIYQVGVGETLDIIAQKNNVSVSDLMKANQISDPHFIKANQKIKIPLINQENSTSLNESAKVEQPQTAEFTSEAFVNEVSAPVVLGTDAIYPLAPTRRSKGNLNPVDSTPVPIDYGHNRAGLPSASQGKTPSVNSLKSDLLKLREKYPIGQPESQYQSQPELPIESAAKFSNQLMVTVPDLPTDRPSTVAPNQISQASQGAATETVSNGYVQGLRADIERLRQNHPDQELANGRSPDPSRSNQASSEDSSEQSPQFLQASVEDKPKKRQRPGTPFPENAKPNRDEEANSQDLLATGSSGTTAYQPLLQPTTGQMVSPQLPPLNGPEAYLPNSPAIFNGYIWPAQGLLSSGYGWRWGRMHNGIDIAAPVGTPIFAAAAGVVTYAAWNDGGYGNLVEISHPDGSFTLYAHNSRILVREGQEVDQGEQVAEMGSTGFSTGPHLHFEIHPPGQGAVNPMAYLPRE</sequence>
<comment type="caution">
    <text evidence="3">The sequence shown here is derived from an EMBL/GenBank/DDBJ whole genome shotgun (WGS) entry which is preliminary data.</text>
</comment>
<evidence type="ECO:0000313" key="4">
    <source>
        <dbReference type="Proteomes" id="UP000641954"/>
    </source>
</evidence>
<dbReference type="SUPFAM" id="SSF54106">
    <property type="entry name" value="LysM domain"/>
    <property type="match status" value="1"/>
</dbReference>
<accession>A0ABR8EJE9</accession>
<evidence type="ECO:0000313" key="3">
    <source>
        <dbReference type="EMBL" id="MBD2546756.1"/>
    </source>
</evidence>
<feature type="region of interest" description="Disordered" evidence="1">
    <location>
        <begin position="605"/>
        <end position="633"/>
    </location>
</feature>
<dbReference type="PROSITE" id="PS51782">
    <property type="entry name" value="LYSM"/>
    <property type="match status" value="1"/>
</dbReference>
<keyword evidence="4" id="KW-1185">Reference proteome</keyword>
<dbReference type="InterPro" id="IPR018392">
    <property type="entry name" value="LysM"/>
</dbReference>
<dbReference type="CDD" id="cd00118">
    <property type="entry name" value="LysM"/>
    <property type="match status" value="1"/>
</dbReference>
<dbReference type="PANTHER" id="PTHR21666">
    <property type="entry name" value="PEPTIDASE-RELATED"/>
    <property type="match status" value="1"/>
</dbReference>